<dbReference type="RefSeq" id="WP_257719952.1">
    <property type="nucleotide sequence ID" value="NZ_CP012669.1"/>
</dbReference>
<evidence type="ECO:0000256" key="1">
    <source>
        <dbReference type="SAM" id="Phobius"/>
    </source>
</evidence>
<dbReference type="KEGG" id="aep:AMC99_02315"/>
<accession>A0A0M4M611</accession>
<keyword evidence="3" id="KW-1185">Reference proteome</keyword>
<evidence type="ECO:0000313" key="3">
    <source>
        <dbReference type="Proteomes" id="UP000057938"/>
    </source>
</evidence>
<feature type="transmembrane region" description="Helical" evidence="1">
    <location>
        <begin position="15"/>
        <end position="38"/>
    </location>
</feature>
<proteinExistence type="predicted"/>
<reference evidence="2 3" key="1">
    <citation type="submission" date="2015-09" db="EMBL/GenBank/DDBJ databases">
        <title>Complete genome sequence of a benzo[a]pyrene-degrading bacterium Altererythrobacter epoxidivorans CGMCC 1.7731T.</title>
        <authorList>
            <person name="Li Z."/>
            <person name="Cheng H."/>
            <person name="Huo Y."/>
            <person name="Xu X."/>
        </authorList>
    </citation>
    <scope>NUCLEOTIDE SEQUENCE [LARGE SCALE GENOMIC DNA]</scope>
    <source>
        <strain evidence="2 3">CGMCC 1.7731</strain>
    </source>
</reference>
<evidence type="ECO:0000313" key="2">
    <source>
        <dbReference type="EMBL" id="ALE17590.1"/>
    </source>
</evidence>
<keyword evidence="1" id="KW-0812">Transmembrane</keyword>
<protein>
    <submittedName>
        <fullName evidence="2">Uncharacterized protein</fullName>
    </submittedName>
</protein>
<dbReference type="STRING" id="361183.AMC99_02315"/>
<name>A0A0M4M611_9SPHN</name>
<dbReference type="EMBL" id="CP012669">
    <property type="protein sequence ID" value="ALE17590.1"/>
    <property type="molecule type" value="Genomic_DNA"/>
</dbReference>
<gene>
    <name evidence="2" type="ORF">AMC99_02315</name>
</gene>
<dbReference type="Proteomes" id="UP000057938">
    <property type="component" value="Chromosome"/>
</dbReference>
<keyword evidence="1" id="KW-1133">Transmembrane helix</keyword>
<keyword evidence="1" id="KW-0472">Membrane</keyword>
<dbReference type="PATRIC" id="fig|361183.4.peg.2273"/>
<sequence>MEEPDENPQVGMPRWLIYGFIGKLVVVALITAGIVWYATSR</sequence>
<organism evidence="2 3">
    <name type="scientific">Altererythrobacter epoxidivorans</name>
    <dbReference type="NCBI Taxonomy" id="361183"/>
    <lineage>
        <taxon>Bacteria</taxon>
        <taxon>Pseudomonadati</taxon>
        <taxon>Pseudomonadota</taxon>
        <taxon>Alphaproteobacteria</taxon>
        <taxon>Sphingomonadales</taxon>
        <taxon>Erythrobacteraceae</taxon>
        <taxon>Altererythrobacter</taxon>
    </lineage>
</organism>
<dbReference type="AlphaFoldDB" id="A0A0M4M611"/>